<evidence type="ECO:0000313" key="2">
    <source>
        <dbReference type="Proteomes" id="UP000728032"/>
    </source>
</evidence>
<dbReference type="AlphaFoldDB" id="A0A7R9LW00"/>
<accession>A0A7R9LW00</accession>
<proteinExistence type="predicted"/>
<sequence>MIILIYTVLGLVNDYLCYPYTYRLSIKPSNRLDVPPITFCTERDVREYEVNKQLAEKNAMDLVKQCKTTFKHDGKETAIKVTSVGVDGSLELSKTNVHLLSTPYMMSCTYDYLQFMTQTSLKIIDNKGIDNNIGYQSMPTITY</sequence>
<reference evidence="1" key="1">
    <citation type="submission" date="2020-11" db="EMBL/GenBank/DDBJ databases">
        <authorList>
            <person name="Tran Van P."/>
        </authorList>
    </citation>
    <scope>NUCLEOTIDE SEQUENCE</scope>
</reference>
<dbReference type="EMBL" id="OC918192">
    <property type="protein sequence ID" value="CAD7648873.1"/>
    <property type="molecule type" value="Genomic_DNA"/>
</dbReference>
<gene>
    <name evidence="1" type="ORF">ONB1V03_LOCUS6975</name>
</gene>
<organism evidence="1">
    <name type="scientific">Oppiella nova</name>
    <dbReference type="NCBI Taxonomy" id="334625"/>
    <lineage>
        <taxon>Eukaryota</taxon>
        <taxon>Metazoa</taxon>
        <taxon>Ecdysozoa</taxon>
        <taxon>Arthropoda</taxon>
        <taxon>Chelicerata</taxon>
        <taxon>Arachnida</taxon>
        <taxon>Acari</taxon>
        <taxon>Acariformes</taxon>
        <taxon>Sarcoptiformes</taxon>
        <taxon>Oribatida</taxon>
        <taxon>Brachypylina</taxon>
        <taxon>Oppioidea</taxon>
        <taxon>Oppiidae</taxon>
        <taxon>Oppiella</taxon>
    </lineage>
</organism>
<dbReference type="EMBL" id="CAJPVJ010003367">
    <property type="protein sequence ID" value="CAG2167468.1"/>
    <property type="molecule type" value="Genomic_DNA"/>
</dbReference>
<dbReference type="Proteomes" id="UP000728032">
    <property type="component" value="Unassembled WGS sequence"/>
</dbReference>
<keyword evidence="2" id="KW-1185">Reference proteome</keyword>
<name>A0A7R9LW00_9ACAR</name>
<evidence type="ECO:0000313" key="1">
    <source>
        <dbReference type="EMBL" id="CAD7648873.1"/>
    </source>
</evidence>
<protein>
    <submittedName>
        <fullName evidence="1">Uncharacterized protein</fullName>
    </submittedName>
</protein>